<dbReference type="Gene3D" id="1.10.260.40">
    <property type="entry name" value="lambda repressor-like DNA-binding domains"/>
    <property type="match status" value="1"/>
</dbReference>
<evidence type="ECO:0000313" key="3">
    <source>
        <dbReference type="Proteomes" id="UP000178098"/>
    </source>
</evidence>
<name>A0A1F7HKA8_9BACT</name>
<dbReference type="InterPro" id="IPR013783">
    <property type="entry name" value="Ig-like_fold"/>
</dbReference>
<dbReference type="InterPro" id="IPR010982">
    <property type="entry name" value="Lambda_DNA-bd_dom_sf"/>
</dbReference>
<keyword evidence="1" id="KW-1133">Transmembrane helix</keyword>
<comment type="caution">
    <text evidence="2">The sequence shown here is derived from an EMBL/GenBank/DDBJ whole genome shotgun (WGS) entry which is preliminary data.</text>
</comment>
<organism evidence="2 3">
    <name type="scientific">Candidatus Roizmanbacteria bacterium RIFCSPHIGHO2_02_FULL_43_11</name>
    <dbReference type="NCBI Taxonomy" id="1802043"/>
    <lineage>
        <taxon>Bacteria</taxon>
        <taxon>Candidatus Roizmaniibacteriota</taxon>
    </lineage>
</organism>
<proteinExistence type="predicted"/>
<dbReference type="PANTHER" id="PTHR34475:SF1">
    <property type="entry name" value="CYTOSKELETON PROTEIN RODZ"/>
    <property type="match status" value="1"/>
</dbReference>
<dbReference type="Pfam" id="PF13413">
    <property type="entry name" value="HTH_25"/>
    <property type="match status" value="1"/>
</dbReference>
<keyword evidence="1" id="KW-0472">Membrane</keyword>
<dbReference type="GO" id="GO:0003677">
    <property type="term" value="F:DNA binding"/>
    <property type="evidence" value="ECO:0007669"/>
    <property type="project" value="InterPro"/>
</dbReference>
<feature type="transmembrane region" description="Helical" evidence="1">
    <location>
        <begin position="104"/>
        <end position="125"/>
    </location>
</feature>
<dbReference type="AlphaFoldDB" id="A0A1F7HKA8"/>
<dbReference type="PANTHER" id="PTHR34475">
    <property type="match status" value="1"/>
</dbReference>
<protein>
    <recommendedName>
        <fullName evidence="4">HTH cro/C1-type domain-containing protein</fullName>
    </recommendedName>
</protein>
<dbReference type="InterPro" id="IPR050400">
    <property type="entry name" value="Bact_Cytoskel_RodZ"/>
</dbReference>
<dbReference type="Gene3D" id="2.60.40.10">
    <property type="entry name" value="Immunoglobulins"/>
    <property type="match status" value="1"/>
</dbReference>
<evidence type="ECO:0000256" key="1">
    <source>
        <dbReference type="SAM" id="Phobius"/>
    </source>
</evidence>
<evidence type="ECO:0008006" key="4">
    <source>
        <dbReference type="Google" id="ProtNLM"/>
    </source>
</evidence>
<gene>
    <name evidence="2" type="ORF">A3D08_03340</name>
</gene>
<keyword evidence="1" id="KW-0812">Transmembrane</keyword>
<reference evidence="2 3" key="1">
    <citation type="journal article" date="2016" name="Nat. Commun.">
        <title>Thousands of microbial genomes shed light on interconnected biogeochemical processes in an aquifer system.</title>
        <authorList>
            <person name="Anantharaman K."/>
            <person name="Brown C.T."/>
            <person name="Hug L.A."/>
            <person name="Sharon I."/>
            <person name="Castelle C.J."/>
            <person name="Probst A.J."/>
            <person name="Thomas B.C."/>
            <person name="Singh A."/>
            <person name="Wilkins M.J."/>
            <person name="Karaoz U."/>
            <person name="Brodie E.L."/>
            <person name="Williams K.H."/>
            <person name="Hubbard S.S."/>
            <person name="Banfield J.F."/>
        </authorList>
    </citation>
    <scope>NUCLEOTIDE SEQUENCE [LARGE SCALE GENOMIC DNA]</scope>
</reference>
<dbReference type="Proteomes" id="UP000178098">
    <property type="component" value="Unassembled WGS sequence"/>
</dbReference>
<sequence length="208" mass="24543">MITNIGQLLKRERERQGISLEQVEKETHIRQISLIALEEEQWEHFPSRTYIQGAIKRYGAFLGLDEEKLIAYFRREYEKHEKIRFKRKTVASQFVPQRARIMRLLIALIIMAFGSFFGYQTYLYLKPPKVIILEPQRTIFKREDKITVKGTAPKETIIKINGRQAYLDDKNVFQLNVALPDEKNKVVIEATGANGRKTIIEKEYLRER</sequence>
<accession>A0A1F7HKA8</accession>
<dbReference type="EMBL" id="MFZT01000012">
    <property type="protein sequence ID" value="OGK31639.1"/>
    <property type="molecule type" value="Genomic_DNA"/>
</dbReference>
<evidence type="ECO:0000313" key="2">
    <source>
        <dbReference type="EMBL" id="OGK31639.1"/>
    </source>
</evidence>